<dbReference type="GO" id="GO:0016491">
    <property type="term" value="F:oxidoreductase activity"/>
    <property type="evidence" value="ECO:0007669"/>
    <property type="project" value="InterPro"/>
</dbReference>
<dbReference type="Proteomes" id="UP000480684">
    <property type="component" value="Unassembled WGS sequence"/>
</dbReference>
<dbReference type="InterPro" id="IPR023210">
    <property type="entry name" value="NADP_OxRdtase_dom"/>
</dbReference>
<dbReference type="Gene3D" id="3.20.20.100">
    <property type="entry name" value="NADP-dependent oxidoreductase domain"/>
    <property type="match status" value="1"/>
</dbReference>
<name>A0A7C9V0B5_9PROT</name>
<sequence length="320" mass="33610">METRLLGRTGLRVSALGMGTWPLAGALTLAGRPFGYGESAPGVAEAALETALDSGVTLFDTADFYGLGRAERLLAQRVAKDPRALIVTKAGNVPDNAVGVMTDVSRPHLLASVRRSLKRLGRERVEVFLLHVLPEGDVAWDEALDTLTEMKAAGLIAHGGVSVAHRFDDVLPRLSDPRIEVVEVYYNLFFNRYRGAFSQACAHHGVGVIGASPLGRGLLSSSVTMDRRFDEGDVRSTWNAGGAQFQDDLARRDRVAAAVAGFGVSLSAAALAFVLAEPTIATVIPGMRTSAQVADNVADIAAACGRDGLLAAMSAALDGG</sequence>
<comment type="caution">
    <text evidence="2">The sequence shown here is derived from an EMBL/GenBank/DDBJ whole genome shotgun (WGS) entry which is preliminary data.</text>
</comment>
<dbReference type="Pfam" id="PF00248">
    <property type="entry name" value="Aldo_ket_red"/>
    <property type="match status" value="1"/>
</dbReference>
<dbReference type="SUPFAM" id="SSF51430">
    <property type="entry name" value="NAD(P)-linked oxidoreductase"/>
    <property type="match status" value="1"/>
</dbReference>
<gene>
    <name evidence="2" type="ORF">G4223_13730</name>
</gene>
<evidence type="ECO:0000313" key="3">
    <source>
        <dbReference type="Proteomes" id="UP000480684"/>
    </source>
</evidence>
<feature type="domain" description="NADP-dependent oxidoreductase" evidence="1">
    <location>
        <begin position="16"/>
        <end position="298"/>
    </location>
</feature>
<accession>A0A7C9V0B5</accession>
<dbReference type="AlphaFoldDB" id="A0A7C9V0B5"/>
<dbReference type="CDD" id="cd19086">
    <property type="entry name" value="AKR_AKR11C1"/>
    <property type="match status" value="1"/>
</dbReference>
<dbReference type="PANTHER" id="PTHR42686:SF1">
    <property type="entry name" value="GH17980P-RELATED"/>
    <property type="match status" value="1"/>
</dbReference>
<reference evidence="2 3" key="1">
    <citation type="submission" date="2020-02" db="EMBL/GenBank/DDBJ databases">
        <authorList>
            <person name="Dziuba M."/>
            <person name="Kuznetsov B."/>
            <person name="Mardanov A."/>
            <person name="Ravin N."/>
            <person name="Grouzdev D."/>
        </authorList>
    </citation>
    <scope>NUCLEOTIDE SEQUENCE [LARGE SCALE GENOMIC DNA]</scope>
    <source>
        <strain evidence="2 3">SpK</strain>
    </source>
</reference>
<dbReference type="EMBL" id="JAAIYP010000039">
    <property type="protein sequence ID" value="NFV81173.1"/>
    <property type="molecule type" value="Genomic_DNA"/>
</dbReference>
<dbReference type="InterPro" id="IPR020471">
    <property type="entry name" value="AKR"/>
</dbReference>
<dbReference type="InterPro" id="IPR036812">
    <property type="entry name" value="NAD(P)_OxRdtase_dom_sf"/>
</dbReference>
<evidence type="ECO:0000259" key="1">
    <source>
        <dbReference type="Pfam" id="PF00248"/>
    </source>
</evidence>
<protein>
    <submittedName>
        <fullName evidence="2">Aldo/keto reductase</fullName>
    </submittedName>
</protein>
<organism evidence="2 3">
    <name type="scientific">Magnetospirillum aberrantis SpK</name>
    <dbReference type="NCBI Taxonomy" id="908842"/>
    <lineage>
        <taxon>Bacteria</taxon>
        <taxon>Pseudomonadati</taxon>
        <taxon>Pseudomonadota</taxon>
        <taxon>Alphaproteobacteria</taxon>
        <taxon>Rhodospirillales</taxon>
        <taxon>Rhodospirillaceae</taxon>
        <taxon>Magnetospirillum</taxon>
    </lineage>
</organism>
<evidence type="ECO:0000313" key="2">
    <source>
        <dbReference type="EMBL" id="NFV81173.1"/>
    </source>
</evidence>
<proteinExistence type="predicted"/>
<dbReference type="PANTHER" id="PTHR42686">
    <property type="entry name" value="GH17980P-RELATED"/>
    <property type="match status" value="1"/>
</dbReference>
<keyword evidence="3" id="KW-1185">Reference proteome</keyword>
<dbReference type="GO" id="GO:0005829">
    <property type="term" value="C:cytosol"/>
    <property type="evidence" value="ECO:0007669"/>
    <property type="project" value="TreeGrafter"/>
</dbReference>
<dbReference type="RefSeq" id="WP_163680813.1">
    <property type="nucleotide sequence ID" value="NZ_JAAIYP010000039.1"/>
</dbReference>